<sequence length="225" mass="25676">MTLIQGYFGIIELCHSDRYDLFLADTELRCLDEIGILLRYNHNHDPHTGRFTSGNGVDNGKKDVDKLTESSIINYAKATDVFEVSNNSENSNFELQNVVDLMEKSSVGRDALTKLSEKGVKPIFDYSEVRHTNRGMQQGNSIRLYARNIANERVAAQTVIHETTHLYYGIGQNQWAEAVCFAKEKMFITGRPLTVAEKRYIVKLAKDNYPEFKWKKGGYINGKRL</sequence>
<accession>D4JVI3</accession>
<dbReference type="AlphaFoldDB" id="D4JVI3"/>
<organism evidence="1 2">
    <name type="scientific">[Eubacterium] siraeum 70/3</name>
    <dbReference type="NCBI Taxonomy" id="657319"/>
    <lineage>
        <taxon>Bacteria</taxon>
        <taxon>Bacillati</taxon>
        <taxon>Bacillota</taxon>
        <taxon>Clostridia</taxon>
        <taxon>Eubacteriales</taxon>
        <taxon>Oscillospiraceae</taxon>
        <taxon>Oscillospiraceae incertae sedis</taxon>
    </lineage>
</organism>
<dbReference type="HOGENOM" id="CLU_1228396_0_0_9"/>
<name>D4JVI3_9FIRM</name>
<protein>
    <submittedName>
        <fullName evidence="1">Uncharacterized protein</fullName>
    </submittedName>
</protein>
<reference evidence="1 2" key="2">
    <citation type="submission" date="2010-03" db="EMBL/GenBank/DDBJ databases">
        <authorList>
            <person name="Pajon A."/>
        </authorList>
    </citation>
    <scope>NUCLEOTIDE SEQUENCE [LARGE SCALE GENOMIC DNA]</scope>
    <source>
        <strain evidence="1 2">70/3</strain>
    </source>
</reference>
<dbReference type="PATRIC" id="fig|657319.3.peg.2496"/>
<gene>
    <name evidence="1" type="ORF">EUS_20830</name>
</gene>
<evidence type="ECO:0000313" key="1">
    <source>
        <dbReference type="EMBL" id="CBK97102.1"/>
    </source>
</evidence>
<dbReference type="Proteomes" id="UP000008803">
    <property type="component" value="Chromosome"/>
</dbReference>
<dbReference type="KEGG" id="esu:EUS_20830"/>
<proteinExistence type="predicted"/>
<dbReference type="BioCyc" id="ESIR657319:G136K-1761-MONOMER"/>
<evidence type="ECO:0000313" key="2">
    <source>
        <dbReference type="Proteomes" id="UP000008803"/>
    </source>
</evidence>
<dbReference type="EMBL" id="FP929044">
    <property type="protein sequence ID" value="CBK97102.1"/>
    <property type="molecule type" value="Genomic_DNA"/>
</dbReference>
<reference evidence="1 2" key="1">
    <citation type="submission" date="2010-03" db="EMBL/GenBank/DDBJ databases">
        <title>The genome sequence of Eubacterium siraeum 70/3.</title>
        <authorList>
            <consortium name="metaHIT consortium -- http://www.metahit.eu/"/>
            <person name="Pajon A."/>
            <person name="Turner K."/>
            <person name="Parkhill J."/>
            <person name="Duncan S."/>
            <person name="Flint H."/>
        </authorList>
    </citation>
    <scope>NUCLEOTIDE SEQUENCE [LARGE SCALE GENOMIC DNA]</scope>
    <source>
        <strain evidence="1 2">70/3</strain>
    </source>
</reference>